<feature type="compositionally biased region" description="Basic and acidic residues" evidence="1">
    <location>
        <begin position="341"/>
        <end position="353"/>
    </location>
</feature>
<organism evidence="2 3">
    <name type="scientific">Teratosphaeria nubilosa</name>
    <dbReference type="NCBI Taxonomy" id="161662"/>
    <lineage>
        <taxon>Eukaryota</taxon>
        <taxon>Fungi</taxon>
        <taxon>Dikarya</taxon>
        <taxon>Ascomycota</taxon>
        <taxon>Pezizomycotina</taxon>
        <taxon>Dothideomycetes</taxon>
        <taxon>Dothideomycetidae</taxon>
        <taxon>Mycosphaerellales</taxon>
        <taxon>Teratosphaeriaceae</taxon>
        <taxon>Teratosphaeria</taxon>
    </lineage>
</organism>
<dbReference type="AlphaFoldDB" id="A0A6G1LEP8"/>
<feature type="compositionally biased region" description="Polar residues" evidence="1">
    <location>
        <begin position="258"/>
        <end position="284"/>
    </location>
</feature>
<feature type="compositionally biased region" description="Acidic residues" evidence="1">
    <location>
        <begin position="153"/>
        <end position="163"/>
    </location>
</feature>
<evidence type="ECO:0000256" key="1">
    <source>
        <dbReference type="SAM" id="MobiDB-lite"/>
    </source>
</evidence>
<accession>A0A6G1LEP8</accession>
<evidence type="ECO:0000313" key="2">
    <source>
        <dbReference type="EMBL" id="KAF2770908.1"/>
    </source>
</evidence>
<feature type="compositionally biased region" description="Acidic residues" evidence="1">
    <location>
        <begin position="248"/>
        <end position="257"/>
    </location>
</feature>
<evidence type="ECO:0000313" key="3">
    <source>
        <dbReference type="Proteomes" id="UP000799436"/>
    </source>
</evidence>
<gene>
    <name evidence="2" type="ORF">EJ03DRAFT_50365</name>
</gene>
<feature type="region of interest" description="Disordered" evidence="1">
    <location>
        <begin position="137"/>
        <end position="374"/>
    </location>
</feature>
<dbReference type="EMBL" id="ML995822">
    <property type="protein sequence ID" value="KAF2770908.1"/>
    <property type="molecule type" value="Genomic_DNA"/>
</dbReference>
<feature type="compositionally biased region" description="Low complexity" evidence="1">
    <location>
        <begin position="221"/>
        <end position="238"/>
    </location>
</feature>
<sequence length="467" mass="51921">MTIRFKKGYLAVGHRLKDWTIVWFKPHGDLQEDGSYATLTLYKCLKDSSENLFREPMADEVSWFPWYDWKTMPTATSSAKSKQRIQLEFISDAWRYCNEKERNASDVLEHELGNLGDSRWVAWLTEAKKWKKGGYKRTIENNPQADPTIMDDASSEDSAYESDPELRAATRKAARSMPPPPRPARNSRKRKQGNNRGKPDDFDPRTKRSRTSPLFMSDNGRLPSFSSHRSGSFGSPSLIDGHHGEDPYAADEDDDMESTVSHSKPSRLGSFSNAGASLSRTRASSCGIRESPIEVDSYRGDDGLGSMPPSPTGYGSRRPSLTPRPRDPGIAALTTTGNRSTSRDTVHRRDERGSSVVNPVTVDNADDDDEVRLPGMTIEEAEQRVRTYHAETYQPLNLTDEEAIAEAVRQSIAPENALQPGEGAEDQGHSMPPNDVSERGEGGAEEIRADEAEDLPDGVRPSTEEAD</sequence>
<feature type="compositionally biased region" description="Basic and acidic residues" evidence="1">
    <location>
        <begin position="197"/>
        <end position="206"/>
    </location>
</feature>
<reference evidence="2" key="1">
    <citation type="journal article" date="2020" name="Stud. Mycol.">
        <title>101 Dothideomycetes genomes: a test case for predicting lifestyles and emergence of pathogens.</title>
        <authorList>
            <person name="Haridas S."/>
            <person name="Albert R."/>
            <person name="Binder M."/>
            <person name="Bloem J."/>
            <person name="Labutti K."/>
            <person name="Salamov A."/>
            <person name="Andreopoulos B."/>
            <person name="Baker S."/>
            <person name="Barry K."/>
            <person name="Bills G."/>
            <person name="Bluhm B."/>
            <person name="Cannon C."/>
            <person name="Castanera R."/>
            <person name="Culley D."/>
            <person name="Daum C."/>
            <person name="Ezra D."/>
            <person name="Gonzalez J."/>
            <person name="Henrissat B."/>
            <person name="Kuo A."/>
            <person name="Liang C."/>
            <person name="Lipzen A."/>
            <person name="Lutzoni F."/>
            <person name="Magnuson J."/>
            <person name="Mondo S."/>
            <person name="Nolan M."/>
            <person name="Ohm R."/>
            <person name="Pangilinan J."/>
            <person name="Park H.-J."/>
            <person name="Ramirez L."/>
            <person name="Alfaro M."/>
            <person name="Sun H."/>
            <person name="Tritt A."/>
            <person name="Yoshinaga Y."/>
            <person name="Zwiers L.-H."/>
            <person name="Turgeon B."/>
            <person name="Goodwin S."/>
            <person name="Spatafora J."/>
            <person name="Crous P."/>
            <person name="Grigoriev I."/>
        </authorList>
    </citation>
    <scope>NUCLEOTIDE SEQUENCE</scope>
    <source>
        <strain evidence="2">CBS 116005</strain>
    </source>
</reference>
<keyword evidence="3" id="KW-1185">Reference proteome</keyword>
<feature type="compositionally biased region" description="Basic and acidic residues" evidence="1">
    <location>
        <begin position="436"/>
        <end position="450"/>
    </location>
</feature>
<protein>
    <submittedName>
        <fullName evidence="2">Uncharacterized protein</fullName>
    </submittedName>
</protein>
<feature type="region of interest" description="Disordered" evidence="1">
    <location>
        <begin position="409"/>
        <end position="467"/>
    </location>
</feature>
<proteinExistence type="predicted"/>
<dbReference type="Proteomes" id="UP000799436">
    <property type="component" value="Unassembled WGS sequence"/>
</dbReference>
<dbReference type="OrthoDB" id="3649008at2759"/>
<name>A0A6G1LEP8_9PEZI</name>